<reference evidence="1" key="1">
    <citation type="submission" date="2018-10" db="EMBL/GenBank/DDBJ databases">
        <title>Iterative Subtractive Binning of Freshwater Chronoseries Metagenomes Recovers Nearly Complete Genomes from over Four Hundred Novel Species.</title>
        <authorList>
            <person name="Rodriguez-R L.M."/>
            <person name="Tsementzi D."/>
            <person name="Luo C."/>
            <person name="Konstantinidis K.T."/>
        </authorList>
    </citation>
    <scope>NUCLEOTIDE SEQUENCE</scope>
    <source>
        <strain evidence="1">WB7_6_001</strain>
    </source>
</reference>
<protein>
    <submittedName>
        <fullName evidence="1">Uncharacterized protein</fullName>
    </submittedName>
</protein>
<dbReference type="AlphaFoldDB" id="A0A964UYX9"/>
<sequence length="78" mass="9233">MTFNEEYFDRLEKRNKWNDTISAVPREWAGPIVDVIDTFEYVKKGLESIDIDDPFVLTEAVRMVIDRHDKNGSREEEL</sequence>
<dbReference type="EMBL" id="RGET01000095">
    <property type="protein sequence ID" value="NBN88340.1"/>
    <property type="molecule type" value="Genomic_DNA"/>
</dbReference>
<proteinExistence type="predicted"/>
<name>A0A964UYX9_9PROT</name>
<evidence type="ECO:0000313" key="1">
    <source>
        <dbReference type="EMBL" id="NBN88340.1"/>
    </source>
</evidence>
<gene>
    <name evidence="1" type="ORF">EBV32_04565</name>
</gene>
<organism evidence="1 2">
    <name type="scientific">Candidatus Fonsibacter lacus</name>
    <dbReference type="NCBI Taxonomy" id="2576439"/>
    <lineage>
        <taxon>Bacteria</taxon>
        <taxon>Pseudomonadati</taxon>
        <taxon>Pseudomonadota</taxon>
        <taxon>Alphaproteobacteria</taxon>
        <taxon>Candidatus Pelagibacterales</taxon>
        <taxon>Candidatus Pelagibacterales incertae sedis</taxon>
        <taxon>Candidatus Fonsibacter</taxon>
    </lineage>
</organism>
<evidence type="ECO:0000313" key="2">
    <source>
        <dbReference type="Proteomes" id="UP000713222"/>
    </source>
</evidence>
<accession>A0A964UYX9</accession>
<dbReference type="Proteomes" id="UP000713222">
    <property type="component" value="Unassembled WGS sequence"/>
</dbReference>
<comment type="caution">
    <text evidence="1">The sequence shown here is derived from an EMBL/GenBank/DDBJ whole genome shotgun (WGS) entry which is preliminary data.</text>
</comment>